<name>A0ABQ9WYM8_9EUKA</name>
<organism evidence="1 2">
    <name type="scientific">Blattamonas nauphoetae</name>
    <dbReference type="NCBI Taxonomy" id="2049346"/>
    <lineage>
        <taxon>Eukaryota</taxon>
        <taxon>Metamonada</taxon>
        <taxon>Preaxostyla</taxon>
        <taxon>Oxymonadida</taxon>
        <taxon>Blattamonas</taxon>
    </lineage>
</organism>
<evidence type="ECO:0000313" key="2">
    <source>
        <dbReference type="Proteomes" id="UP001281761"/>
    </source>
</evidence>
<accession>A0ABQ9WYM8</accession>
<dbReference type="EMBL" id="JARBJD010000300">
    <property type="protein sequence ID" value="KAK2944418.1"/>
    <property type="molecule type" value="Genomic_DNA"/>
</dbReference>
<keyword evidence="2" id="KW-1185">Reference proteome</keyword>
<sequence>MDFVLESPIVTTFSSCLPSIEDDRCLRMTLVSIDSQSEWKEEGHEVVQTGKRMMQALLSEGFEDTLEQMMKHTYSGDYRGSIASYCHTLSRLSSDVGNAVIADTDKQIL</sequence>
<reference evidence="1 2" key="1">
    <citation type="journal article" date="2022" name="bioRxiv">
        <title>Genomics of Preaxostyla Flagellates Illuminates Evolutionary Transitions and the Path Towards Mitochondrial Loss.</title>
        <authorList>
            <person name="Novak L.V.F."/>
            <person name="Treitli S.C."/>
            <person name="Pyrih J."/>
            <person name="Halakuc P."/>
            <person name="Pipaliya S.V."/>
            <person name="Vacek V."/>
            <person name="Brzon O."/>
            <person name="Soukal P."/>
            <person name="Eme L."/>
            <person name="Dacks J.B."/>
            <person name="Karnkowska A."/>
            <person name="Elias M."/>
            <person name="Hampl V."/>
        </authorList>
    </citation>
    <scope>NUCLEOTIDE SEQUENCE [LARGE SCALE GENOMIC DNA]</scope>
    <source>
        <strain evidence="1">NAU3</strain>
        <tissue evidence="1">Gut</tissue>
    </source>
</reference>
<gene>
    <name evidence="1" type="ORF">BLNAU_20673</name>
</gene>
<evidence type="ECO:0000313" key="1">
    <source>
        <dbReference type="EMBL" id="KAK2944418.1"/>
    </source>
</evidence>
<proteinExistence type="predicted"/>
<dbReference type="Proteomes" id="UP001281761">
    <property type="component" value="Unassembled WGS sequence"/>
</dbReference>
<protein>
    <submittedName>
        <fullName evidence="1">Uncharacterized protein</fullName>
    </submittedName>
</protein>
<comment type="caution">
    <text evidence="1">The sequence shown here is derived from an EMBL/GenBank/DDBJ whole genome shotgun (WGS) entry which is preliminary data.</text>
</comment>